<dbReference type="OMA" id="HEMKIED"/>
<feature type="compositionally biased region" description="Basic and acidic residues" evidence="5">
    <location>
        <begin position="439"/>
        <end position="456"/>
    </location>
</feature>
<reference evidence="7 8" key="1">
    <citation type="journal article" date="2021" name="Nat. Plants">
        <title>The Taxus genome provides insights into paclitaxel biosynthesis.</title>
        <authorList>
            <person name="Xiong X."/>
            <person name="Gou J."/>
            <person name="Liao Q."/>
            <person name="Li Y."/>
            <person name="Zhou Q."/>
            <person name="Bi G."/>
            <person name="Li C."/>
            <person name="Du R."/>
            <person name="Wang X."/>
            <person name="Sun T."/>
            <person name="Guo L."/>
            <person name="Liang H."/>
            <person name="Lu P."/>
            <person name="Wu Y."/>
            <person name="Zhang Z."/>
            <person name="Ro D.K."/>
            <person name="Shang Y."/>
            <person name="Huang S."/>
            <person name="Yan J."/>
        </authorList>
    </citation>
    <scope>NUCLEOTIDE SEQUENCE [LARGE SCALE GENOMIC DNA]</scope>
    <source>
        <strain evidence="7">Ta-2019</strain>
    </source>
</reference>
<gene>
    <name evidence="7" type="ORF">KI387_026780</name>
</gene>
<comment type="subcellular location">
    <subcellularLocation>
        <location evidence="1">Nucleus</location>
    </subcellularLocation>
</comment>
<feature type="region of interest" description="Disordered" evidence="5">
    <location>
        <begin position="414"/>
        <end position="484"/>
    </location>
</feature>
<evidence type="ECO:0000313" key="8">
    <source>
        <dbReference type="Proteomes" id="UP000824469"/>
    </source>
</evidence>
<dbReference type="InterPro" id="IPR003891">
    <property type="entry name" value="Initiation_fac_eIF4g_MI"/>
</dbReference>
<dbReference type="PROSITE" id="PS51366">
    <property type="entry name" value="MI"/>
    <property type="match status" value="1"/>
</dbReference>
<dbReference type="PANTHER" id="PTHR18034:SF3">
    <property type="entry name" value="PRE-MRNA-SPLICING FACTOR CWC22 HOMOLOG"/>
    <property type="match status" value="1"/>
</dbReference>
<dbReference type="SMART" id="SM00544">
    <property type="entry name" value="MA3"/>
    <property type="match status" value="1"/>
</dbReference>
<evidence type="ECO:0000256" key="2">
    <source>
        <dbReference type="ARBA" id="ARBA00022664"/>
    </source>
</evidence>
<evidence type="ECO:0000256" key="5">
    <source>
        <dbReference type="SAM" id="MobiDB-lite"/>
    </source>
</evidence>
<dbReference type="EMBL" id="JAHRHJ020000006">
    <property type="protein sequence ID" value="KAH9311745.1"/>
    <property type="molecule type" value="Genomic_DNA"/>
</dbReference>
<keyword evidence="2" id="KW-0507">mRNA processing</keyword>
<keyword evidence="3" id="KW-0508">mRNA splicing</keyword>
<feature type="compositionally biased region" description="Low complexity" evidence="5">
    <location>
        <begin position="420"/>
        <end position="437"/>
    </location>
</feature>
<evidence type="ECO:0000256" key="4">
    <source>
        <dbReference type="ARBA" id="ARBA00023242"/>
    </source>
</evidence>
<dbReference type="Pfam" id="PF02847">
    <property type="entry name" value="MA3"/>
    <property type="match status" value="1"/>
</dbReference>
<dbReference type="InterPro" id="IPR050781">
    <property type="entry name" value="CWC22_splicing_factor"/>
</dbReference>
<sequence length="484" mass="55368">MMEYQRRSWEDLDKGIGGLLTRLDSPPIPSYLISISSVEGDYFLGIASNLNSHPPKIHRFSPLLLPWDPLISDEVQAAIELVEECGGLLKNYSPHCFDAISERFRAILEGEVAERTQVSIVRVFGVRRGNDMFDGYPELDQQAHVCPGFTGLYAIQDDPEQEAELDVFNPDPQFLEHQRAYEELKAETDDSSEDNTREEEANKRHALYSTIMTTFHYEQGAHEMLNRRIEPGREMELCIMVLECFNQGKTGLLYYARLGQRFGMLNKAYQENFDKCFLQRYSIAHTLKKNRVRNDATFFAHLLAMDALPWHCLAYIHLTEEDTTSSSLLFVKILFRILVDQLGMRMLSERLNDPTMQESYNDSLFPKDNPNNSLFAINFWTSLGLGAITQSMRAYLDSEIPGLLMDHPVLQTDYAPNYASNSNDDSPGSSSPHSVGESENERRKYKDIMLRTRDGLIEQSTICDGLEGETDSDSGRHTRKRKRK</sequence>
<dbReference type="PANTHER" id="PTHR18034">
    <property type="entry name" value="CELL CYCLE CONTROL PROTEIN CWF22-RELATED"/>
    <property type="match status" value="1"/>
</dbReference>
<keyword evidence="4" id="KW-0539">Nucleus</keyword>
<name>A0AA38FXR3_TAXCH</name>
<evidence type="ECO:0000259" key="6">
    <source>
        <dbReference type="PROSITE" id="PS51366"/>
    </source>
</evidence>
<evidence type="ECO:0000256" key="3">
    <source>
        <dbReference type="ARBA" id="ARBA00023187"/>
    </source>
</evidence>
<proteinExistence type="predicted"/>
<dbReference type="GO" id="GO:0003723">
    <property type="term" value="F:RNA binding"/>
    <property type="evidence" value="ECO:0007669"/>
    <property type="project" value="TreeGrafter"/>
</dbReference>
<protein>
    <recommendedName>
        <fullName evidence="6">MI domain-containing protein</fullName>
    </recommendedName>
</protein>
<dbReference type="GO" id="GO:0000398">
    <property type="term" value="P:mRNA splicing, via spliceosome"/>
    <property type="evidence" value="ECO:0007669"/>
    <property type="project" value="TreeGrafter"/>
</dbReference>
<accession>A0AA38FXR3</accession>
<evidence type="ECO:0000313" key="7">
    <source>
        <dbReference type="EMBL" id="KAH9311745.1"/>
    </source>
</evidence>
<dbReference type="GO" id="GO:0071013">
    <property type="term" value="C:catalytic step 2 spliceosome"/>
    <property type="evidence" value="ECO:0007669"/>
    <property type="project" value="TreeGrafter"/>
</dbReference>
<keyword evidence="8" id="KW-1185">Reference proteome</keyword>
<organism evidence="7 8">
    <name type="scientific">Taxus chinensis</name>
    <name type="common">Chinese yew</name>
    <name type="synonym">Taxus wallichiana var. chinensis</name>
    <dbReference type="NCBI Taxonomy" id="29808"/>
    <lineage>
        <taxon>Eukaryota</taxon>
        <taxon>Viridiplantae</taxon>
        <taxon>Streptophyta</taxon>
        <taxon>Embryophyta</taxon>
        <taxon>Tracheophyta</taxon>
        <taxon>Spermatophyta</taxon>
        <taxon>Pinopsida</taxon>
        <taxon>Pinidae</taxon>
        <taxon>Conifers II</taxon>
        <taxon>Cupressales</taxon>
        <taxon>Taxaceae</taxon>
        <taxon>Taxus</taxon>
    </lineage>
</organism>
<feature type="domain" description="MI" evidence="6">
    <location>
        <begin position="202"/>
        <end position="318"/>
    </location>
</feature>
<dbReference type="Proteomes" id="UP000824469">
    <property type="component" value="Unassembled WGS sequence"/>
</dbReference>
<evidence type="ECO:0000256" key="1">
    <source>
        <dbReference type="ARBA" id="ARBA00004123"/>
    </source>
</evidence>
<dbReference type="AlphaFoldDB" id="A0AA38FXR3"/>
<dbReference type="Gene3D" id="1.25.40.180">
    <property type="match status" value="1"/>
</dbReference>
<comment type="caution">
    <text evidence="7">The sequence shown here is derived from an EMBL/GenBank/DDBJ whole genome shotgun (WGS) entry which is preliminary data.</text>
</comment>